<evidence type="ECO:0000313" key="2">
    <source>
        <dbReference type="Proteomes" id="UP000358159"/>
    </source>
</evidence>
<evidence type="ECO:0000313" key="1">
    <source>
        <dbReference type="EMBL" id="MQO55594.1"/>
    </source>
</evidence>
<organism evidence="1 2">
    <name type="scientific">Segatella copri</name>
    <dbReference type="NCBI Taxonomy" id="165179"/>
    <lineage>
        <taxon>Bacteria</taxon>
        <taxon>Pseudomonadati</taxon>
        <taxon>Bacteroidota</taxon>
        <taxon>Bacteroidia</taxon>
        <taxon>Bacteroidales</taxon>
        <taxon>Prevotellaceae</taxon>
        <taxon>Segatella</taxon>
    </lineage>
</organism>
<protein>
    <recommendedName>
        <fullName evidence="3">Uracil-DNA glycosylase-like domain-containing protein</fullName>
    </recommendedName>
</protein>
<reference evidence="1 2" key="1">
    <citation type="submission" date="2019-09" db="EMBL/GenBank/DDBJ databases">
        <title>Distinct polysaccharide growth profiles of human intestinal Prevotella copri isolates.</title>
        <authorList>
            <person name="Fehlner-Peach H."/>
            <person name="Magnabosco C."/>
            <person name="Raghavan V."/>
            <person name="Scher J.U."/>
            <person name="Tett A."/>
            <person name="Cox L.M."/>
            <person name="Gottsegen C."/>
            <person name="Watters A."/>
            <person name="Wiltshire- Gordon J.D."/>
            <person name="Segata N."/>
            <person name="Bonneau R."/>
            <person name="Littman D.R."/>
        </authorList>
    </citation>
    <scope>NUCLEOTIDE SEQUENCE [LARGE SCALE GENOMIC DNA]</scope>
    <source>
        <strain evidence="1 2">BVe41219</strain>
    </source>
</reference>
<gene>
    <name evidence="1" type="ORF">F7D42_07700</name>
</gene>
<name>A0A6A7VLF3_9BACT</name>
<accession>A0A6A7VLF3</accession>
<comment type="caution">
    <text evidence="1">The sequence shown here is derived from an EMBL/GenBank/DDBJ whole genome shotgun (WGS) entry which is preliminary data.</text>
</comment>
<dbReference type="AlphaFoldDB" id="A0A6A7VLF3"/>
<evidence type="ECO:0008006" key="3">
    <source>
        <dbReference type="Google" id="ProtNLM"/>
    </source>
</evidence>
<dbReference type="RefSeq" id="WP_153094439.1">
    <property type="nucleotide sequence ID" value="NZ_VZAK01000005.1"/>
</dbReference>
<dbReference type="EMBL" id="VZAZ01000036">
    <property type="protein sequence ID" value="MQO55594.1"/>
    <property type="molecule type" value="Genomic_DNA"/>
</dbReference>
<dbReference type="Proteomes" id="UP000358159">
    <property type="component" value="Unassembled WGS sequence"/>
</dbReference>
<proteinExistence type="predicted"/>
<sequence>MKHVNAYPFVGKDYEKGFLNSGKKVLILGHSHYDADSAGCPCHHSFTIDMMDGFLSGEDGAFYKGFTSQTKALMNREISVDDREYVWNQVAFYNFIQFNLEAPGVKETDEQFNDSIPAFKEVLEELKPDVIIVWGYGLFDRLYGLGETDGEEMSLTNGDKVYTRWFSTGGEDKALMIRQHHPSRSYSWGEWGKVYQDLFKN</sequence>